<evidence type="ECO:0000313" key="3">
    <source>
        <dbReference type="EMBL" id="PHH75616.1"/>
    </source>
</evidence>
<dbReference type="EMBL" id="NJES01000206">
    <property type="protein sequence ID" value="PHH75616.1"/>
    <property type="molecule type" value="Genomic_DNA"/>
</dbReference>
<keyword evidence="4" id="KW-1185">Reference proteome</keyword>
<proteinExistence type="predicted"/>
<comment type="caution">
    <text evidence="3">The sequence shown here is derived from an EMBL/GenBank/DDBJ whole genome shotgun (WGS) entry which is preliminary data.</text>
</comment>
<name>A0A2C5Z6I7_9HYPO</name>
<dbReference type="InterPro" id="IPR003817">
    <property type="entry name" value="PS_Dcarbxylase"/>
</dbReference>
<dbReference type="Pfam" id="PF02666">
    <property type="entry name" value="PS_Dcarbxylase"/>
    <property type="match status" value="1"/>
</dbReference>
<evidence type="ECO:0000256" key="2">
    <source>
        <dbReference type="ARBA" id="ARBA00023239"/>
    </source>
</evidence>
<dbReference type="AlphaFoldDB" id="A0A2C5Z6I7"/>
<dbReference type="GO" id="GO:0004609">
    <property type="term" value="F:phosphatidylserine decarboxylase activity"/>
    <property type="evidence" value="ECO:0007669"/>
    <property type="project" value="InterPro"/>
</dbReference>
<dbReference type="GO" id="GO:0008654">
    <property type="term" value="P:phospholipid biosynthetic process"/>
    <property type="evidence" value="ECO:0007669"/>
    <property type="project" value="InterPro"/>
</dbReference>
<keyword evidence="1" id="KW-0210">Decarboxylase</keyword>
<gene>
    <name evidence="3" type="ORF">CDD80_2230</name>
</gene>
<reference evidence="3 4" key="1">
    <citation type="submission" date="2017-06" db="EMBL/GenBank/DDBJ databases">
        <title>Ant-infecting Ophiocordyceps genomes reveal a high diversity of potential behavioral manipulation genes and a possible major role for enterotoxins.</title>
        <authorList>
            <person name="De Bekker C."/>
            <person name="Evans H.C."/>
            <person name="Brachmann A."/>
            <person name="Hughes D.P."/>
        </authorList>
    </citation>
    <scope>NUCLEOTIDE SEQUENCE [LARGE SCALE GENOMIC DNA]</scope>
    <source>
        <strain evidence="3 4">Map16</strain>
    </source>
</reference>
<dbReference type="STRING" id="2004952.A0A2C5Z6I7"/>
<dbReference type="PANTHER" id="PTHR10067">
    <property type="entry name" value="PHOSPHATIDYLSERINE DECARBOXYLASE"/>
    <property type="match status" value="1"/>
</dbReference>
<keyword evidence="2" id="KW-0456">Lyase</keyword>
<accession>A0A2C5Z6I7</accession>
<organism evidence="3 4">
    <name type="scientific">Ophiocordyceps camponoti-rufipedis</name>
    <dbReference type="NCBI Taxonomy" id="2004952"/>
    <lineage>
        <taxon>Eukaryota</taxon>
        <taxon>Fungi</taxon>
        <taxon>Dikarya</taxon>
        <taxon>Ascomycota</taxon>
        <taxon>Pezizomycotina</taxon>
        <taxon>Sordariomycetes</taxon>
        <taxon>Hypocreomycetidae</taxon>
        <taxon>Hypocreales</taxon>
        <taxon>Ophiocordycipitaceae</taxon>
        <taxon>Ophiocordyceps</taxon>
    </lineage>
</organism>
<protein>
    <recommendedName>
        <fullName evidence="5">L-tryptophan decarboxylase PsiD-like domain-containing protein</fullName>
    </recommendedName>
</protein>
<evidence type="ECO:0008006" key="5">
    <source>
        <dbReference type="Google" id="ProtNLM"/>
    </source>
</evidence>
<sequence>MVLHQPAPLVQNLINTINGREGWRSDFELAIETAREHAEKDMNEENIHDLPDFFRYVNDFLHWIPRVDGERDELLHKLCVFYWVFEQPSARKYQSALNPEDVAGPLSFLSNWLVSFAQELGNFHDQPESITAETLQTFYDNPVYNGEADLWLEPRGGWKSFNQFFARHLKPGSRPVTEPNNPKVVVSPADSVFDEWADIKDGTVTFQGSGSDEVNLKGISWKVSDLLLDSAYKDKFNNGVFMHSFLSSKDYHREHAAVGGKVLEVKNIQGQVYLEVNADPTSRKGDGLVPIRPLPLPGHGRRRSPREIIPPNRAGYQWCQTRGLIVIDAGDVGLVAILPIGMAQVSSVVMTATVGSTLAKGEEISYFQFGGSDIVVVFEKKVEFEKGIVGKHNKVGEKIATFI</sequence>
<dbReference type="OrthoDB" id="5973539at2759"/>
<evidence type="ECO:0000313" key="4">
    <source>
        <dbReference type="Proteomes" id="UP000226431"/>
    </source>
</evidence>
<dbReference type="PANTHER" id="PTHR10067:SF13">
    <property type="entry name" value="PHOSPHATIDYLSERINE DECARBOXYLASE"/>
    <property type="match status" value="1"/>
</dbReference>
<dbReference type="Proteomes" id="UP000226431">
    <property type="component" value="Unassembled WGS sequence"/>
</dbReference>
<evidence type="ECO:0000256" key="1">
    <source>
        <dbReference type="ARBA" id="ARBA00022793"/>
    </source>
</evidence>